<dbReference type="GeneID" id="113791546"/>
<feature type="chain" id="PRO_5027952125" evidence="2">
    <location>
        <begin position="22"/>
        <end position="377"/>
    </location>
</feature>
<feature type="transmembrane region" description="Helical" evidence="1">
    <location>
        <begin position="308"/>
        <end position="332"/>
    </location>
</feature>
<reference evidence="4" key="1">
    <citation type="submission" date="2025-08" db="UniProtKB">
        <authorList>
            <consortium name="RefSeq"/>
        </authorList>
    </citation>
    <scope>IDENTIFICATION</scope>
    <source>
        <strain evidence="4">Airmid</strain>
    </source>
</reference>
<feature type="signal peptide" evidence="2">
    <location>
        <begin position="1"/>
        <end position="21"/>
    </location>
</feature>
<keyword evidence="3" id="KW-1185">Reference proteome</keyword>
<evidence type="ECO:0000256" key="2">
    <source>
        <dbReference type="SAM" id="SignalP"/>
    </source>
</evidence>
<dbReference type="AlphaFoldDB" id="A0A6P6XW87"/>
<dbReference type="Proteomes" id="UP000515146">
    <property type="component" value="Unplaced"/>
</dbReference>
<evidence type="ECO:0000313" key="4">
    <source>
        <dbReference type="RefSeq" id="XP_027197136.1"/>
    </source>
</evidence>
<name>A0A6P6XW87_DERPT</name>
<evidence type="ECO:0000313" key="3">
    <source>
        <dbReference type="Proteomes" id="UP000515146"/>
    </source>
</evidence>
<sequence length="377" mass="43685">MIFYLMIKWIIMMTIISIVQGEANHDNEEDSMMMTIPNDNSIKKPSLRQRFEIMTNKERFHINNNITHILMPHNLEQQYQHLNRRTRTTFRPSSAILYLHPPKPRHIESIETHLTMLNLTSDEILVGWEVVVHLRVEESSGSSRTKRKIEAKVEEEQNPLNFILYIRKYGTTNRERYQFIDQNNTLDSPITNNKTYQYRFNGLESMTAYELCLQSVNAGQISETIEISRQFPINALTELAGRNNPLFVCKEIVLPSPSSNSKPGTIKCRNNENRFTGRSGDSSNQQNSNLLTNTGAAIQISEEVTDRFVVYTAITTGTTTVFVLVVMVIFCCCRCHNRHRNIDNNKNGQQQVFLYDQVGNNNNNNNNMIPSYYDYRN</sequence>
<keyword evidence="1" id="KW-1133">Transmembrane helix</keyword>
<keyword evidence="2" id="KW-0732">Signal</keyword>
<dbReference type="InterPro" id="IPR013783">
    <property type="entry name" value="Ig-like_fold"/>
</dbReference>
<dbReference type="Gene3D" id="2.60.40.10">
    <property type="entry name" value="Immunoglobulins"/>
    <property type="match status" value="1"/>
</dbReference>
<gene>
    <name evidence="4" type="primary">LOC113791546</name>
</gene>
<dbReference type="KEGG" id="dpte:113791546"/>
<keyword evidence="1" id="KW-0472">Membrane</keyword>
<dbReference type="OrthoDB" id="6509635at2759"/>
<proteinExistence type="predicted"/>
<dbReference type="OMA" id="ITHILMP"/>
<accession>A0A6P6XW87</accession>
<evidence type="ECO:0000256" key="1">
    <source>
        <dbReference type="SAM" id="Phobius"/>
    </source>
</evidence>
<organism evidence="3 4">
    <name type="scientific">Dermatophagoides pteronyssinus</name>
    <name type="common">European house dust mite</name>
    <dbReference type="NCBI Taxonomy" id="6956"/>
    <lineage>
        <taxon>Eukaryota</taxon>
        <taxon>Metazoa</taxon>
        <taxon>Ecdysozoa</taxon>
        <taxon>Arthropoda</taxon>
        <taxon>Chelicerata</taxon>
        <taxon>Arachnida</taxon>
        <taxon>Acari</taxon>
        <taxon>Acariformes</taxon>
        <taxon>Sarcoptiformes</taxon>
        <taxon>Astigmata</taxon>
        <taxon>Psoroptidia</taxon>
        <taxon>Analgoidea</taxon>
        <taxon>Pyroglyphidae</taxon>
        <taxon>Dermatophagoidinae</taxon>
        <taxon>Dermatophagoides</taxon>
    </lineage>
</organism>
<dbReference type="InParanoid" id="A0A6P6XW87"/>
<protein>
    <submittedName>
        <fullName evidence="4">Uncharacterized protein LOC113791546</fullName>
    </submittedName>
</protein>
<keyword evidence="1" id="KW-0812">Transmembrane</keyword>
<dbReference type="RefSeq" id="XP_027197136.1">
    <property type="nucleotide sequence ID" value="XM_027341335.1"/>
</dbReference>